<dbReference type="Gene3D" id="3.30.110.20">
    <property type="entry name" value="Alba-like domain"/>
    <property type="match status" value="1"/>
</dbReference>
<feature type="region of interest" description="Disordered" evidence="4">
    <location>
        <begin position="166"/>
        <end position="186"/>
    </location>
</feature>
<evidence type="ECO:0000256" key="3">
    <source>
        <dbReference type="ARBA" id="ARBA00023242"/>
    </source>
</evidence>
<evidence type="ECO:0000256" key="1">
    <source>
        <dbReference type="ARBA" id="ARBA00004123"/>
    </source>
</evidence>
<dbReference type="GO" id="GO:0000171">
    <property type="term" value="F:ribonuclease MRP activity"/>
    <property type="evidence" value="ECO:0007669"/>
    <property type="project" value="TreeGrafter"/>
</dbReference>
<accession>A0A9P4MK14</accession>
<dbReference type="EMBL" id="ML996089">
    <property type="protein sequence ID" value="KAF2150341.1"/>
    <property type="molecule type" value="Genomic_DNA"/>
</dbReference>
<dbReference type="OrthoDB" id="5416589at2759"/>
<evidence type="ECO:0000313" key="6">
    <source>
        <dbReference type="Proteomes" id="UP000799439"/>
    </source>
</evidence>
<dbReference type="PANTHER" id="PTHR28256">
    <property type="entry name" value="RIBONUCLEASES P/MRP PROTEIN SUBUNIT POP7"/>
    <property type="match status" value="1"/>
</dbReference>
<name>A0A9P4MK14_9PEZI</name>
<dbReference type="InterPro" id="IPR036882">
    <property type="entry name" value="Alba-like_dom_sf"/>
</dbReference>
<feature type="region of interest" description="Disordered" evidence="4">
    <location>
        <begin position="1"/>
        <end position="49"/>
    </location>
</feature>
<dbReference type="SUPFAM" id="SSF82704">
    <property type="entry name" value="AlbA-like"/>
    <property type="match status" value="1"/>
</dbReference>
<gene>
    <name evidence="5" type="ORF">K461DRAFT_314391</name>
</gene>
<sequence length="206" mass="22131">MGTKRKSPEPDLPKPPHTKLPALPDGYIPSKRPLLHPPLPSPNSSSPKTIYISHRTPFLSAASRTTKLLASFDKRDAQSALASARQGKGKAKGFRSREGDVDAAAATLARAETGVGEVVLKGTGRAVEKTLSLGLWLRERGFGVRIRTGSVGTVDDVVRVEGKDVGVEEGGEEVHGGEDEDREEEDVPLARMRYTSVVEVWVSRAG</sequence>
<dbReference type="Proteomes" id="UP000799439">
    <property type="component" value="Unassembled WGS sequence"/>
</dbReference>
<feature type="compositionally biased region" description="Basic and acidic residues" evidence="4">
    <location>
        <begin position="166"/>
        <end position="177"/>
    </location>
</feature>
<dbReference type="GO" id="GO:0005655">
    <property type="term" value="C:nucleolar ribonuclease P complex"/>
    <property type="evidence" value="ECO:0007669"/>
    <property type="project" value="InterPro"/>
</dbReference>
<keyword evidence="2" id="KW-0819">tRNA processing</keyword>
<comment type="caution">
    <text evidence="5">The sequence shown here is derived from an EMBL/GenBank/DDBJ whole genome shotgun (WGS) entry which is preliminary data.</text>
</comment>
<protein>
    <submittedName>
        <fullName evidence="5">Uncharacterized protein</fullName>
    </submittedName>
</protein>
<dbReference type="GO" id="GO:0006364">
    <property type="term" value="P:rRNA processing"/>
    <property type="evidence" value="ECO:0007669"/>
    <property type="project" value="TreeGrafter"/>
</dbReference>
<dbReference type="PANTHER" id="PTHR28256:SF1">
    <property type="entry name" value="RIBONUCLEASES P_MRP PROTEIN SUBUNIT POP7"/>
    <property type="match status" value="1"/>
</dbReference>
<dbReference type="AlphaFoldDB" id="A0A9P4MK14"/>
<organism evidence="5 6">
    <name type="scientific">Myriangium duriaei CBS 260.36</name>
    <dbReference type="NCBI Taxonomy" id="1168546"/>
    <lineage>
        <taxon>Eukaryota</taxon>
        <taxon>Fungi</taxon>
        <taxon>Dikarya</taxon>
        <taxon>Ascomycota</taxon>
        <taxon>Pezizomycotina</taxon>
        <taxon>Dothideomycetes</taxon>
        <taxon>Dothideomycetidae</taxon>
        <taxon>Myriangiales</taxon>
        <taxon>Myriangiaceae</taxon>
        <taxon>Myriangium</taxon>
    </lineage>
</organism>
<evidence type="ECO:0000256" key="4">
    <source>
        <dbReference type="SAM" id="MobiDB-lite"/>
    </source>
</evidence>
<dbReference type="GO" id="GO:0003723">
    <property type="term" value="F:RNA binding"/>
    <property type="evidence" value="ECO:0007669"/>
    <property type="project" value="TreeGrafter"/>
</dbReference>
<dbReference type="GO" id="GO:0000294">
    <property type="term" value="P:nuclear-transcribed mRNA catabolic process, RNase MRP-dependent"/>
    <property type="evidence" value="ECO:0007669"/>
    <property type="project" value="TreeGrafter"/>
</dbReference>
<proteinExistence type="predicted"/>
<feature type="compositionally biased region" description="Basic and acidic residues" evidence="4">
    <location>
        <begin position="1"/>
        <end position="14"/>
    </location>
</feature>
<dbReference type="Pfam" id="PF12328">
    <property type="entry name" value="Rpp20"/>
    <property type="match status" value="1"/>
</dbReference>
<dbReference type="InterPro" id="IPR020241">
    <property type="entry name" value="RNase_P/MRP_Pop7_fungi"/>
</dbReference>
<dbReference type="GO" id="GO:0001682">
    <property type="term" value="P:tRNA 5'-leader removal"/>
    <property type="evidence" value="ECO:0007669"/>
    <property type="project" value="InterPro"/>
</dbReference>
<dbReference type="GO" id="GO:0004526">
    <property type="term" value="F:ribonuclease P activity"/>
    <property type="evidence" value="ECO:0007669"/>
    <property type="project" value="TreeGrafter"/>
</dbReference>
<dbReference type="InterPro" id="IPR014612">
    <property type="entry name" value="Pop7/Rpp20"/>
</dbReference>
<comment type="subcellular location">
    <subcellularLocation>
        <location evidence="1">Nucleus</location>
    </subcellularLocation>
</comment>
<dbReference type="GO" id="GO:0000172">
    <property type="term" value="C:ribonuclease MRP complex"/>
    <property type="evidence" value="ECO:0007669"/>
    <property type="project" value="InterPro"/>
</dbReference>
<reference evidence="5" key="1">
    <citation type="journal article" date="2020" name="Stud. Mycol.">
        <title>101 Dothideomycetes genomes: a test case for predicting lifestyles and emergence of pathogens.</title>
        <authorList>
            <person name="Haridas S."/>
            <person name="Albert R."/>
            <person name="Binder M."/>
            <person name="Bloem J."/>
            <person name="Labutti K."/>
            <person name="Salamov A."/>
            <person name="Andreopoulos B."/>
            <person name="Baker S."/>
            <person name="Barry K."/>
            <person name="Bills G."/>
            <person name="Bluhm B."/>
            <person name="Cannon C."/>
            <person name="Castanera R."/>
            <person name="Culley D."/>
            <person name="Daum C."/>
            <person name="Ezra D."/>
            <person name="Gonzalez J."/>
            <person name="Henrissat B."/>
            <person name="Kuo A."/>
            <person name="Liang C."/>
            <person name="Lipzen A."/>
            <person name="Lutzoni F."/>
            <person name="Magnuson J."/>
            <person name="Mondo S."/>
            <person name="Nolan M."/>
            <person name="Ohm R."/>
            <person name="Pangilinan J."/>
            <person name="Park H.-J."/>
            <person name="Ramirez L."/>
            <person name="Alfaro M."/>
            <person name="Sun H."/>
            <person name="Tritt A."/>
            <person name="Yoshinaga Y."/>
            <person name="Zwiers L.-H."/>
            <person name="Turgeon B."/>
            <person name="Goodwin S."/>
            <person name="Spatafora J."/>
            <person name="Crous P."/>
            <person name="Grigoriev I."/>
        </authorList>
    </citation>
    <scope>NUCLEOTIDE SEQUENCE</scope>
    <source>
        <strain evidence="5">CBS 260.36</strain>
    </source>
</reference>
<evidence type="ECO:0000313" key="5">
    <source>
        <dbReference type="EMBL" id="KAF2150341.1"/>
    </source>
</evidence>
<keyword evidence="3" id="KW-0539">Nucleus</keyword>
<evidence type="ECO:0000256" key="2">
    <source>
        <dbReference type="ARBA" id="ARBA00022694"/>
    </source>
</evidence>
<keyword evidence="6" id="KW-1185">Reference proteome</keyword>
<dbReference type="GO" id="GO:0034965">
    <property type="term" value="P:intronic box C/D snoRNA processing"/>
    <property type="evidence" value="ECO:0007669"/>
    <property type="project" value="TreeGrafter"/>
</dbReference>